<organism evidence="1 2">
    <name type="scientific">Roseateles agri</name>
    <dbReference type="NCBI Taxonomy" id="3098619"/>
    <lineage>
        <taxon>Bacteria</taxon>
        <taxon>Pseudomonadati</taxon>
        <taxon>Pseudomonadota</taxon>
        <taxon>Betaproteobacteria</taxon>
        <taxon>Burkholderiales</taxon>
        <taxon>Sphaerotilaceae</taxon>
        <taxon>Roseateles</taxon>
    </lineage>
</organism>
<protein>
    <submittedName>
        <fullName evidence="1">Uncharacterized protein</fullName>
    </submittedName>
</protein>
<sequence length="108" mass="12708">MFNDLQNLQRDELELRAYNAAFYELGFRWYWDEATYRALQSHCDDPVERLLHYIRSEHAHLLRAYDAAFLLRVIVEKQAACRRDAESVAHLASRPVDWSQVIGREVGA</sequence>
<dbReference type="EMBL" id="JAXCLA010000004">
    <property type="protein sequence ID" value="MDY0745702.1"/>
    <property type="molecule type" value="Genomic_DNA"/>
</dbReference>
<name>A0ABU5DHD7_9BURK</name>
<dbReference type="Proteomes" id="UP001285263">
    <property type="component" value="Unassembled WGS sequence"/>
</dbReference>
<dbReference type="InterPro" id="IPR023198">
    <property type="entry name" value="PGP-like_dom2"/>
</dbReference>
<keyword evidence="2" id="KW-1185">Reference proteome</keyword>
<evidence type="ECO:0000313" key="1">
    <source>
        <dbReference type="EMBL" id="MDY0745702.1"/>
    </source>
</evidence>
<gene>
    <name evidence="1" type="ORF">SNE35_14375</name>
</gene>
<evidence type="ECO:0000313" key="2">
    <source>
        <dbReference type="Proteomes" id="UP001285263"/>
    </source>
</evidence>
<proteinExistence type="predicted"/>
<accession>A0ABU5DHD7</accession>
<dbReference type="Gene3D" id="1.10.150.240">
    <property type="entry name" value="Putative phosphatase, domain 2"/>
    <property type="match status" value="1"/>
</dbReference>
<dbReference type="RefSeq" id="WP_320423596.1">
    <property type="nucleotide sequence ID" value="NZ_JAXCLA010000004.1"/>
</dbReference>
<reference evidence="1 2" key="1">
    <citation type="submission" date="2023-11" db="EMBL/GenBank/DDBJ databases">
        <title>Paucibacter sp. nov., isolated from fresh soil in Korea.</title>
        <authorList>
            <person name="Le N.T.T."/>
        </authorList>
    </citation>
    <scope>NUCLEOTIDE SEQUENCE [LARGE SCALE GENOMIC DNA]</scope>
    <source>
        <strain evidence="1 2">R3-3</strain>
    </source>
</reference>
<comment type="caution">
    <text evidence="1">The sequence shown here is derived from an EMBL/GenBank/DDBJ whole genome shotgun (WGS) entry which is preliminary data.</text>
</comment>